<proteinExistence type="predicted"/>
<dbReference type="Gene3D" id="1.20.1070.10">
    <property type="entry name" value="Rhodopsin 7-helix transmembrane proteins"/>
    <property type="match status" value="1"/>
</dbReference>
<evidence type="ECO:0000256" key="2">
    <source>
        <dbReference type="ARBA" id="ARBA00022692"/>
    </source>
</evidence>
<evidence type="ECO:0000256" key="1">
    <source>
        <dbReference type="ARBA" id="ARBA00004141"/>
    </source>
</evidence>
<dbReference type="PROSITE" id="PS50261">
    <property type="entry name" value="G_PROTEIN_RECEP_F2_4"/>
    <property type="match status" value="1"/>
</dbReference>
<accession>A0AAW0NRL8</accession>
<dbReference type="GO" id="GO:0005886">
    <property type="term" value="C:plasma membrane"/>
    <property type="evidence" value="ECO:0007669"/>
    <property type="project" value="TreeGrafter"/>
</dbReference>
<organism evidence="9 10">
    <name type="scientific">Mugilogobius chulae</name>
    <name type="common">yellowstripe goby</name>
    <dbReference type="NCBI Taxonomy" id="88201"/>
    <lineage>
        <taxon>Eukaryota</taxon>
        <taxon>Metazoa</taxon>
        <taxon>Chordata</taxon>
        <taxon>Craniata</taxon>
        <taxon>Vertebrata</taxon>
        <taxon>Euteleostomi</taxon>
        <taxon>Actinopterygii</taxon>
        <taxon>Neopterygii</taxon>
        <taxon>Teleostei</taxon>
        <taxon>Neoteleostei</taxon>
        <taxon>Acanthomorphata</taxon>
        <taxon>Gobiaria</taxon>
        <taxon>Gobiiformes</taxon>
        <taxon>Gobioidei</taxon>
        <taxon>Gobiidae</taxon>
        <taxon>Gobionellinae</taxon>
        <taxon>Mugilogobius</taxon>
    </lineage>
</organism>
<keyword evidence="2 6" id="KW-0812">Transmembrane</keyword>
<feature type="domain" description="G-protein coupled receptors family 2 profile 2" evidence="8">
    <location>
        <begin position="311"/>
        <end position="562"/>
    </location>
</feature>
<reference evidence="10" key="1">
    <citation type="submission" date="2024-04" db="EMBL/GenBank/DDBJ databases">
        <title>Salinicola lusitanus LLJ914,a marine bacterium isolated from the Okinawa Trough.</title>
        <authorList>
            <person name="Li J."/>
        </authorList>
    </citation>
    <scope>NUCLEOTIDE SEQUENCE [LARGE SCALE GENOMIC DNA]</scope>
</reference>
<evidence type="ECO:0008006" key="11">
    <source>
        <dbReference type="Google" id="ProtNLM"/>
    </source>
</evidence>
<evidence type="ECO:0000256" key="6">
    <source>
        <dbReference type="SAM" id="Phobius"/>
    </source>
</evidence>
<dbReference type="GO" id="GO:0004930">
    <property type="term" value="F:G protein-coupled receptor activity"/>
    <property type="evidence" value="ECO:0007669"/>
    <property type="project" value="InterPro"/>
</dbReference>
<feature type="transmembrane region" description="Helical" evidence="6">
    <location>
        <begin position="514"/>
        <end position="532"/>
    </location>
</feature>
<sequence>MPEVQSNGWLSLTKWHTKKNLTVCHLQGTDCSELVNQTNETCTISCVKTLSVCKKTNYSESDCKSFPQIDDLLFVNITSPSCINCNNPVKKPKKEINSDYFKNISGFPDDALFPSKPGESLDPGIADKVMSSFTSDFVSKFNESMVAVTMGDSITGVLVKQDPKDMEEVSFGYARINESFNICNCVQEAFELAMSLNISEPFAAVFRFLNMSKDEYNNSVLGDEVIAIEMGAAIKNLTDTINVNFWNFDYTGIPTCNSWNGSGSLPVWNNDGCETFRSGNNITCRCTHMTFFAILLTPLNDTISTYHLNTLTTITRVGCGISMFFLGIILFMHFVMRRARSSNSTQILIHLVVAMFLLVFSFLINDFVAKTKNAVGCKIMAASMHYFMLSTFTWFAVHAFHLCLQLYSGGKIQIQRYVLKVSVVSWVLPGIIAVVLLSVGKYGEVSINTDNPATGVSMCWLLDNTVHYIVNIGFYALVFLFTFSTFVLMLTWLYCVRKNPAQNSGSSCQRMLTVMGLCCILGVTWSCAFFAYGDFRVPAYYCFTVLNSFQGFCLFIYYHKTSRMVETKDPHSSSSSNSNTLKTNLDEIFNPYDNVIQKPKPE</sequence>
<gene>
    <name evidence="9" type="ORF">WMY93_015574</name>
</gene>
<evidence type="ECO:0000313" key="10">
    <source>
        <dbReference type="Proteomes" id="UP001460270"/>
    </source>
</evidence>
<feature type="transmembrane region" description="Helical" evidence="6">
    <location>
        <begin position="538"/>
        <end position="558"/>
    </location>
</feature>
<dbReference type="Pfam" id="PF00002">
    <property type="entry name" value="7tm_2"/>
    <property type="match status" value="1"/>
</dbReference>
<evidence type="ECO:0000256" key="5">
    <source>
        <dbReference type="ARBA" id="ARBA00023157"/>
    </source>
</evidence>
<dbReference type="GO" id="GO:0007189">
    <property type="term" value="P:adenylate cyclase-activating G protein-coupled receptor signaling pathway"/>
    <property type="evidence" value="ECO:0007669"/>
    <property type="project" value="TreeGrafter"/>
</dbReference>
<feature type="transmembrane region" description="Helical" evidence="6">
    <location>
        <begin position="314"/>
        <end position="335"/>
    </location>
</feature>
<dbReference type="InterPro" id="IPR057244">
    <property type="entry name" value="GAIN_B"/>
</dbReference>
<dbReference type="PANTHER" id="PTHR12011">
    <property type="entry name" value="ADHESION G-PROTEIN COUPLED RECEPTOR"/>
    <property type="match status" value="1"/>
</dbReference>
<evidence type="ECO:0000256" key="4">
    <source>
        <dbReference type="ARBA" id="ARBA00023136"/>
    </source>
</evidence>
<evidence type="ECO:0000259" key="8">
    <source>
        <dbReference type="PROSITE" id="PS50261"/>
    </source>
</evidence>
<dbReference type="InterPro" id="IPR000832">
    <property type="entry name" value="GPCR_2_secretin-like"/>
</dbReference>
<dbReference type="SMART" id="SM00303">
    <property type="entry name" value="GPS"/>
    <property type="match status" value="1"/>
</dbReference>
<keyword evidence="4 6" id="KW-0472">Membrane</keyword>
<evidence type="ECO:0000259" key="7">
    <source>
        <dbReference type="PROSITE" id="PS50221"/>
    </source>
</evidence>
<dbReference type="InterPro" id="IPR017981">
    <property type="entry name" value="GPCR_2-like_7TM"/>
</dbReference>
<comment type="subcellular location">
    <subcellularLocation>
        <location evidence="1">Membrane</location>
        <topology evidence="1">Multi-pass membrane protein</topology>
    </subcellularLocation>
</comment>
<feature type="transmembrane region" description="Helical" evidence="6">
    <location>
        <begin position="384"/>
        <end position="405"/>
    </location>
</feature>
<dbReference type="InterPro" id="IPR000203">
    <property type="entry name" value="GPS"/>
</dbReference>
<feature type="transmembrane region" description="Helical" evidence="6">
    <location>
        <begin position="472"/>
        <end position="494"/>
    </location>
</feature>
<dbReference type="Proteomes" id="UP001460270">
    <property type="component" value="Unassembled WGS sequence"/>
</dbReference>
<dbReference type="Gene3D" id="2.60.220.50">
    <property type="match status" value="1"/>
</dbReference>
<dbReference type="GO" id="GO:0007166">
    <property type="term" value="P:cell surface receptor signaling pathway"/>
    <property type="evidence" value="ECO:0007669"/>
    <property type="project" value="InterPro"/>
</dbReference>
<comment type="caution">
    <text evidence="9">The sequence shown here is derived from an EMBL/GenBank/DDBJ whole genome shotgun (WGS) entry which is preliminary data.</text>
</comment>
<keyword evidence="10" id="KW-1185">Reference proteome</keyword>
<evidence type="ECO:0000256" key="3">
    <source>
        <dbReference type="ARBA" id="ARBA00022989"/>
    </source>
</evidence>
<name>A0AAW0NRL8_9GOBI</name>
<feature type="transmembrane region" description="Helical" evidence="6">
    <location>
        <begin position="347"/>
        <end position="364"/>
    </location>
</feature>
<dbReference type="Pfam" id="PF01825">
    <property type="entry name" value="GPS"/>
    <property type="match status" value="1"/>
</dbReference>
<protein>
    <recommendedName>
        <fullName evidence="11">Adhesion G-protein coupled receptor G2-like</fullName>
    </recommendedName>
</protein>
<dbReference type="PROSITE" id="PS50221">
    <property type="entry name" value="GAIN_B"/>
    <property type="match status" value="1"/>
</dbReference>
<dbReference type="AlphaFoldDB" id="A0AAW0NRL8"/>
<dbReference type="PANTHER" id="PTHR12011:SF474">
    <property type="entry name" value="ADHESION G PROTEIN-COUPLED RECEPTOR G11-RELATED"/>
    <property type="match status" value="1"/>
</dbReference>
<feature type="transmembrane region" description="Helical" evidence="6">
    <location>
        <begin position="417"/>
        <end position="439"/>
    </location>
</feature>
<dbReference type="InterPro" id="IPR046338">
    <property type="entry name" value="GAIN_dom_sf"/>
</dbReference>
<feature type="domain" description="GAIN-B" evidence="7">
    <location>
        <begin position="167"/>
        <end position="302"/>
    </location>
</feature>
<keyword evidence="5" id="KW-1015">Disulfide bond</keyword>
<evidence type="ECO:0000313" key="9">
    <source>
        <dbReference type="EMBL" id="KAK7906962.1"/>
    </source>
</evidence>
<keyword evidence="3 6" id="KW-1133">Transmembrane helix</keyword>
<dbReference type="EMBL" id="JBBPFD010000011">
    <property type="protein sequence ID" value="KAK7906962.1"/>
    <property type="molecule type" value="Genomic_DNA"/>
</dbReference>